<dbReference type="InterPro" id="IPR014729">
    <property type="entry name" value="Rossmann-like_a/b/a_fold"/>
</dbReference>
<evidence type="ECO:0000256" key="1">
    <source>
        <dbReference type="ARBA" id="ARBA00004496"/>
    </source>
</evidence>
<comment type="caution">
    <text evidence="10">The sequence shown here is derived from an EMBL/GenBank/DDBJ whole genome shotgun (WGS) entry which is preliminary data.</text>
</comment>
<dbReference type="EC" id="6.3.4.19" evidence="8"/>
<keyword evidence="5 8" id="KW-0547">Nucleotide-binding</keyword>
<sequence>MLKKFLTYINEKTLFQPDEKVLLAVSGGMDSVVMLHLFYKAKLNFAVAHCNFGLRGEESDADEQFVKKLAKKYKVPFYSEQFDTEAFALQEKVSIQMAARVLRYEWFEGICKDNGFSVIATAHHLNDTLETVLFNLTKGTGIAGLHGIQSKNGRIARPLLFANREEIYEYVVENQLAWREDSSNQSSHYHRNLIRNEVIPLLKTINSNLEHTIEHTVDRVLAVEKIFLAEVEKTRVVVMRQEGGVTYINFEKLQAEIEPVIKLHELLKPFHFTYTQVNDIWQTLGAESGKQFDSPSYRLIKDRTELVITAKGLQSYIPATIDAENTQFQNEVISLSIQKVSASGFKIPSSPKIAALDLTTLKFPLKIRLWKQGDKFCPLGMKQKKKVSDFLIDEKVPVNIKERTYVLLSGEDIVWIVGMRIDDRFKLTKETTEVYQISLER</sequence>
<feature type="binding site" evidence="8">
    <location>
        <begin position="26"/>
        <end position="31"/>
    </location>
    <ligand>
        <name>ATP</name>
        <dbReference type="ChEBI" id="CHEBI:30616"/>
    </ligand>
</feature>
<proteinExistence type="inferred from homology"/>
<dbReference type="InterPro" id="IPR011063">
    <property type="entry name" value="TilS/TtcA_N"/>
</dbReference>
<evidence type="ECO:0000256" key="5">
    <source>
        <dbReference type="ARBA" id="ARBA00022741"/>
    </source>
</evidence>
<dbReference type="SUPFAM" id="SSF52402">
    <property type="entry name" value="Adenine nucleotide alpha hydrolases-like"/>
    <property type="match status" value="1"/>
</dbReference>
<dbReference type="SUPFAM" id="SSF56037">
    <property type="entry name" value="PheT/TilS domain"/>
    <property type="match status" value="1"/>
</dbReference>
<comment type="subcellular location">
    <subcellularLocation>
        <location evidence="1 8">Cytoplasm</location>
    </subcellularLocation>
</comment>
<keyword evidence="6 8" id="KW-0067">ATP-binding</keyword>
<keyword evidence="4 8" id="KW-0819">tRNA processing</keyword>
<evidence type="ECO:0000256" key="6">
    <source>
        <dbReference type="ARBA" id="ARBA00022840"/>
    </source>
</evidence>
<dbReference type="NCBIfam" id="TIGR02433">
    <property type="entry name" value="lysidine_TilS_C"/>
    <property type="match status" value="1"/>
</dbReference>
<dbReference type="AlphaFoldDB" id="A0AAE3QLT9"/>
<evidence type="ECO:0000313" key="10">
    <source>
        <dbReference type="EMBL" id="MDJ1479291.1"/>
    </source>
</evidence>
<dbReference type="HAMAP" id="MF_01161">
    <property type="entry name" value="tRNA_Ile_lys_synt"/>
    <property type="match status" value="1"/>
</dbReference>
<evidence type="ECO:0000256" key="3">
    <source>
        <dbReference type="ARBA" id="ARBA00022598"/>
    </source>
</evidence>
<evidence type="ECO:0000256" key="7">
    <source>
        <dbReference type="ARBA" id="ARBA00048539"/>
    </source>
</evidence>
<comment type="catalytic activity">
    <reaction evidence="7 8">
        <text>cytidine(34) in tRNA(Ile2) + L-lysine + ATP = lysidine(34) in tRNA(Ile2) + AMP + diphosphate + H(+)</text>
        <dbReference type="Rhea" id="RHEA:43744"/>
        <dbReference type="Rhea" id="RHEA-COMP:10625"/>
        <dbReference type="Rhea" id="RHEA-COMP:10670"/>
        <dbReference type="ChEBI" id="CHEBI:15378"/>
        <dbReference type="ChEBI" id="CHEBI:30616"/>
        <dbReference type="ChEBI" id="CHEBI:32551"/>
        <dbReference type="ChEBI" id="CHEBI:33019"/>
        <dbReference type="ChEBI" id="CHEBI:82748"/>
        <dbReference type="ChEBI" id="CHEBI:83665"/>
        <dbReference type="ChEBI" id="CHEBI:456215"/>
        <dbReference type="EC" id="6.3.4.19"/>
    </reaction>
</comment>
<accession>A0AAE3QLT9</accession>
<gene>
    <name evidence="8 10" type="primary">tilS</name>
    <name evidence="10" type="ORF">QNI16_02270</name>
</gene>
<dbReference type="CDD" id="cd01992">
    <property type="entry name" value="TilS_N"/>
    <property type="match status" value="1"/>
</dbReference>
<keyword evidence="3 8" id="KW-0436">Ligase</keyword>
<dbReference type="Pfam" id="PF01171">
    <property type="entry name" value="ATP_bind_3"/>
    <property type="match status" value="1"/>
</dbReference>
<dbReference type="NCBIfam" id="TIGR02432">
    <property type="entry name" value="lysidine_TilS_N"/>
    <property type="match status" value="1"/>
</dbReference>
<dbReference type="GO" id="GO:0006400">
    <property type="term" value="P:tRNA modification"/>
    <property type="evidence" value="ECO:0007669"/>
    <property type="project" value="UniProtKB-UniRule"/>
</dbReference>
<protein>
    <recommendedName>
        <fullName evidence="8">tRNA(Ile)-lysidine synthase</fullName>
        <ecNumber evidence="8">6.3.4.19</ecNumber>
    </recommendedName>
    <alternativeName>
        <fullName evidence="8">tRNA(Ile)-2-lysyl-cytidine synthase</fullName>
    </alternativeName>
    <alternativeName>
        <fullName evidence="8">tRNA(Ile)-lysidine synthetase</fullName>
    </alternativeName>
</protein>
<dbReference type="Pfam" id="PF11734">
    <property type="entry name" value="TilS_C"/>
    <property type="match status" value="1"/>
</dbReference>
<dbReference type="RefSeq" id="WP_313975348.1">
    <property type="nucleotide sequence ID" value="NZ_JASJOS010000001.1"/>
</dbReference>
<dbReference type="PANTHER" id="PTHR43033:SF1">
    <property type="entry name" value="TRNA(ILE)-LYSIDINE SYNTHASE-RELATED"/>
    <property type="match status" value="1"/>
</dbReference>
<evidence type="ECO:0000259" key="9">
    <source>
        <dbReference type="SMART" id="SM00977"/>
    </source>
</evidence>
<dbReference type="InterPro" id="IPR012094">
    <property type="entry name" value="tRNA_Ile_lys_synt"/>
</dbReference>
<dbReference type="EMBL" id="JASJOS010000001">
    <property type="protein sequence ID" value="MDJ1479291.1"/>
    <property type="molecule type" value="Genomic_DNA"/>
</dbReference>
<dbReference type="SMART" id="SM00977">
    <property type="entry name" value="TilS_C"/>
    <property type="match status" value="1"/>
</dbReference>
<dbReference type="InterPro" id="IPR012795">
    <property type="entry name" value="tRNA_Ile_lys_synt_N"/>
</dbReference>
<comment type="domain">
    <text evidence="8">The N-terminal region contains the highly conserved SGGXDS motif, predicted to be a P-loop motif involved in ATP binding.</text>
</comment>
<keyword evidence="2 8" id="KW-0963">Cytoplasm</keyword>
<reference evidence="10" key="1">
    <citation type="submission" date="2023-05" db="EMBL/GenBank/DDBJ databases">
        <authorList>
            <person name="Zhang X."/>
        </authorList>
    </citation>
    <scope>NUCLEOTIDE SEQUENCE</scope>
    <source>
        <strain evidence="10">YF14B1</strain>
    </source>
</reference>
<dbReference type="Proteomes" id="UP001241110">
    <property type="component" value="Unassembled WGS sequence"/>
</dbReference>
<dbReference type="GO" id="GO:0005737">
    <property type="term" value="C:cytoplasm"/>
    <property type="evidence" value="ECO:0007669"/>
    <property type="project" value="UniProtKB-SubCell"/>
</dbReference>
<dbReference type="GO" id="GO:0032267">
    <property type="term" value="F:tRNA(Ile)-lysidine synthase activity"/>
    <property type="evidence" value="ECO:0007669"/>
    <property type="project" value="UniProtKB-EC"/>
</dbReference>
<name>A0AAE3QLT9_9BACT</name>
<dbReference type="PANTHER" id="PTHR43033">
    <property type="entry name" value="TRNA(ILE)-LYSIDINE SYNTHASE-RELATED"/>
    <property type="match status" value="1"/>
</dbReference>
<dbReference type="GO" id="GO:0005524">
    <property type="term" value="F:ATP binding"/>
    <property type="evidence" value="ECO:0007669"/>
    <property type="project" value="UniProtKB-UniRule"/>
</dbReference>
<dbReference type="Gene3D" id="3.40.50.620">
    <property type="entry name" value="HUPs"/>
    <property type="match status" value="1"/>
</dbReference>
<evidence type="ECO:0000256" key="8">
    <source>
        <dbReference type="HAMAP-Rule" id="MF_01161"/>
    </source>
</evidence>
<evidence type="ECO:0000256" key="4">
    <source>
        <dbReference type="ARBA" id="ARBA00022694"/>
    </source>
</evidence>
<comment type="similarity">
    <text evidence="8">Belongs to the tRNA(Ile)-lysidine synthase family.</text>
</comment>
<evidence type="ECO:0000313" key="11">
    <source>
        <dbReference type="Proteomes" id="UP001241110"/>
    </source>
</evidence>
<feature type="domain" description="Lysidine-tRNA(Ile) synthetase C-terminal" evidence="9">
    <location>
        <begin position="365"/>
        <end position="439"/>
    </location>
</feature>
<comment type="function">
    <text evidence="8">Ligates lysine onto the cytidine present at position 34 of the AUA codon-specific tRNA(Ile) that contains the anticodon CAU, in an ATP-dependent manner. Cytidine is converted to lysidine, thus changing the amino acid specificity of the tRNA from methionine to isoleucine.</text>
</comment>
<dbReference type="InterPro" id="IPR012796">
    <property type="entry name" value="Lysidine-tRNA-synth_C"/>
</dbReference>
<organism evidence="10 11">
    <name type="scientific">Xanthocytophaga flava</name>
    <dbReference type="NCBI Taxonomy" id="3048013"/>
    <lineage>
        <taxon>Bacteria</taxon>
        <taxon>Pseudomonadati</taxon>
        <taxon>Bacteroidota</taxon>
        <taxon>Cytophagia</taxon>
        <taxon>Cytophagales</taxon>
        <taxon>Rhodocytophagaceae</taxon>
        <taxon>Xanthocytophaga</taxon>
    </lineage>
</organism>
<evidence type="ECO:0000256" key="2">
    <source>
        <dbReference type="ARBA" id="ARBA00022490"/>
    </source>
</evidence>